<dbReference type="PIRSF" id="PIRSF018266">
    <property type="entry name" value="FecR"/>
    <property type="match status" value="1"/>
</dbReference>
<protein>
    <submittedName>
        <fullName evidence="4">FecR family protein</fullName>
    </submittedName>
</protein>
<feature type="domain" description="FecR N-terminal" evidence="3">
    <location>
        <begin position="24"/>
        <end position="69"/>
    </location>
</feature>
<reference evidence="4 5" key="1">
    <citation type="submission" date="2016-11" db="EMBL/GenBank/DDBJ databases">
        <authorList>
            <person name="Jaros S."/>
            <person name="Januszkiewicz K."/>
            <person name="Wedrychowicz H."/>
        </authorList>
    </citation>
    <scope>NUCLEOTIDE SEQUENCE [LARGE SCALE GENOMIC DNA]</scope>
    <source>
        <strain evidence="4 5">DSM 22153</strain>
    </source>
</reference>
<dbReference type="Pfam" id="PF16220">
    <property type="entry name" value="DUF4880"/>
    <property type="match status" value="1"/>
</dbReference>
<proteinExistence type="predicted"/>
<dbReference type="Gene3D" id="3.55.50.30">
    <property type="match status" value="1"/>
</dbReference>
<dbReference type="Proteomes" id="UP000186002">
    <property type="component" value="Unassembled WGS sequence"/>
</dbReference>
<evidence type="ECO:0000313" key="4">
    <source>
        <dbReference type="EMBL" id="SHL58455.1"/>
    </source>
</evidence>
<organism evidence="4 5">
    <name type="scientific">Roseibium suaedae</name>
    <dbReference type="NCBI Taxonomy" id="735517"/>
    <lineage>
        <taxon>Bacteria</taxon>
        <taxon>Pseudomonadati</taxon>
        <taxon>Pseudomonadota</taxon>
        <taxon>Alphaproteobacteria</taxon>
        <taxon>Hyphomicrobiales</taxon>
        <taxon>Stappiaceae</taxon>
        <taxon>Roseibium</taxon>
    </lineage>
</organism>
<evidence type="ECO:0000259" key="3">
    <source>
        <dbReference type="Pfam" id="PF16220"/>
    </source>
</evidence>
<dbReference type="Pfam" id="PF04773">
    <property type="entry name" value="FecR"/>
    <property type="match status" value="1"/>
</dbReference>
<evidence type="ECO:0000256" key="1">
    <source>
        <dbReference type="SAM" id="MobiDB-lite"/>
    </source>
</evidence>
<keyword evidence="5" id="KW-1185">Reference proteome</keyword>
<evidence type="ECO:0000259" key="2">
    <source>
        <dbReference type="Pfam" id="PF04773"/>
    </source>
</evidence>
<feature type="domain" description="FecR protein" evidence="2">
    <location>
        <begin position="129"/>
        <end position="220"/>
    </location>
</feature>
<dbReference type="Gene3D" id="2.60.120.1440">
    <property type="match status" value="1"/>
</dbReference>
<dbReference type="AlphaFoldDB" id="A0A1M7BTV6"/>
<dbReference type="InterPro" id="IPR012373">
    <property type="entry name" value="Ferrdict_sens_TM"/>
</dbReference>
<dbReference type="EMBL" id="FRBW01000001">
    <property type="protein sequence ID" value="SHL58455.1"/>
    <property type="molecule type" value="Genomic_DNA"/>
</dbReference>
<accession>A0A1M7BTV6</accession>
<dbReference type="InterPro" id="IPR032623">
    <property type="entry name" value="FecR_N"/>
</dbReference>
<name>A0A1M7BTV6_9HYPH</name>
<gene>
    <name evidence="4" type="ORF">SAMN05444272_0970</name>
</gene>
<dbReference type="PANTHER" id="PTHR30273">
    <property type="entry name" value="PERIPLASMIC SIGNAL SENSOR AND SIGMA FACTOR ACTIVATOR FECR-RELATED"/>
    <property type="match status" value="1"/>
</dbReference>
<dbReference type="PANTHER" id="PTHR30273:SF2">
    <property type="entry name" value="PROTEIN FECR"/>
    <property type="match status" value="1"/>
</dbReference>
<evidence type="ECO:0000313" key="5">
    <source>
        <dbReference type="Proteomes" id="UP000186002"/>
    </source>
</evidence>
<dbReference type="GO" id="GO:0016989">
    <property type="term" value="F:sigma factor antagonist activity"/>
    <property type="evidence" value="ECO:0007669"/>
    <property type="project" value="TreeGrafter"/>
</dbReference>
<sequence>MPEHRPTETRTSPQGEQDAPSVTDAAADWFFRFQAAADQSERVALQQGFDAWLAEDPRHSQAFDRIAALWEAPALEGALRLRQAELSKPVPLFNGRSVKRALAPLGMAACLAAGLVLKLEDIRVYWLADYQTAEGATGQITLPDGSAMTLNSGSAVSVDFDQGRREVAVLKGEAYFDVTHDEDHPFKVTGHFARVTVHGTAFSVDTAEDSDDVVLERGHISVERLADIGDNVSLVAGQAVTATATALTDVRETDAGLALSWREGRLFFDDQPLEVVAKELDRYIPGNIVVPMERVRKFHISGSYLISDMDNALQTLADAAGVGLWRLPGGLIILQ</sequence>
<dbReference type="InterPro" id="IPR006860">
    <property type="entry name" value="FecR"/>
</dbReference>
<dbReference type="STRING" id="735517.SAMN05444272_0970"/>
<feature type="region of interest" description="Disordered" evidence="1">
    <location>
        <begin position="1"/>
        <end position="21"/>
    </location>
</feature>